<evidence type="ECO:0000256" key="1">
    <source>
        <dbReference type="ARBA" id="ARBA00022723"/>
    </source>
</evidence>
<evidence type="ECO:0000256" key="3">
    <source>
        <dbReference type="ARBA" id="ARBA00022833"/>
    </source>
</evidence>
<dbReference type="PROSITE" id="PS50089">
    <property type="entry name" value="ZF_RING_2"/>
    <property type="match status" value="1"/>
</dbReference>
<name>A0A6A6C4T7_ZASCE</name>
<evidence type="ECO:0000313" key="7">
    <source>
        <dbReference type="EMBL" id="KAF2160882.1"/>
    </source>
</evidence>
<dbReference type="Pfam" id="PF13639">
    <property type="entry name" value="zf-RING_2"/>
    <property type="match status" value="1"/>
</dbReference>
<dbReference type="PANTHER" id="PTHR45798:SF77">
    <property type="entry name" value="OS08G0330301 PROTEIN"/>
    <property type="match status" value="1"/>
</dbReference>
<feature type="compositionally biased region" description="Polar residues" evidence="5">
    <location>
        <begin position="56"/>
        <end position="66"/>
    </location>
</feature>
<feature type="region of interest" description="Disordered" evidence="5">
    <location>
        <begin position="46"/>
        <end position="66"/>
    </location>
</feature>
<dbReference type="OrthoDB" id="3689343at2759"/>
<dbReference type="RefSeq" id="XP_033661771.1">
    <property type="nucleotide sequence ID" value="XM_033809171.1"/>
</dbReference>
<keyword evidence="1" id="KW-0479">Metal-binding</keyword>
<organism evidence="7 8">
    <name type="scientific">Zasmidium cellare ATCC 36951</name>
    <dbReference type="NCBI Taxonomy" id="1080233"/>
    <lineage>
        <taxon>Eukaryota</taxon>
        <taxon>Fungi</taxon>
        <taxon>Dikarya</taxon>
        <taxon>Ascomycota</taxon>
        <taxon>Pezizomycotina</taxon>
        <taxon>Dothideomycetes</taxon>
        <taxon>Dothideomycetidae</taxon>
        <taxon>Mycosphaerellales</taxon>
        <taxon>Mycosphaerellaceae</taxon>
        <taxon>Zasmidium</taxon>
    </lineage>
</organism>
<protein>
    <recommendedName>
        <fullName evidence="6">RING-type domain-containing protein</fullName>
    </recommendedName>
</protein>
<dbReference type="GeneID" id="54562443"/>
<gene>
    <name evidence="7" type="ORF">M409DRAFT_28762</name>
</gene>
<evidence type="ECO:0000259" key="6">
    <source>
        <dbReference type="PROSITE" id="PS50089"/>
    </source>
</evidence>
<feature type="domain" description="RING-type" evidence="6">
    <location>
        <begin position="343"/>
        <end position="385"/>
    </location>
</feature>
<feature type="region of interest" description="Disordered" evidence="5">
    <location>
        <begin position="80"/>
        <end position="121"/>
    </location>
</feature>
<evidence type="ECO:0000256" key="2">
    <source>
        <dbReference type="ARBA" id="ARBA00022771"/>
    </source>
</evidence>
<keyword evidence="2 4" id="KW-0863">Zinc-finger</keyword>
<feature type="compositionally biased region" description="Polar residues" evidence="5">
    <location>
        <begin position="99"/>
        <end position="108"/>
    </location>
</feature>
<dbReference type="AlphaFoldDB" id="A0A6A6C4T7"/>
<dbReference type="InterPro" id="IPR052788">
    <property type="entry name" value="RING-type_E3_ligase_ATL"/>
</dbReference>
<dbReference type="GO" id="GO:0008270">
    <property type="term" value="F:zinc ion binding"/>
    <property type="evidence" value="ECO:0007669"/>
    <property type="project" value="UniProtKB-KW"/>
</dbReference>
<accession>A0A6A6C4T7</accession>
<evidence type="ECO:0000256" key="5">
    <source>
        <dbReference type="SAM" id="MobiDB-lite"/>
    </source>
</evidence>
<dbReference type="SMART" id="SM00184">
    <property type="entry name" value="RING"/>
    <property type="match status" value="1"/>
</dbReference>
<dbReference type="Proteomes" id="UP000799537">
    <property type="component" value="Unassembled WGS sequence"/>
</dbReference>
<keyword evidence="8" id="KW-1185">Reference proteome</keyword>
<dbReference type="EMBL" id="ML993623">
    <property type="protein sequence ID" value="KAF2160882.1"/>
    <property type="molecule type" value="Genomic_DNA"/>
</dbReference>
<dbReference type="InterPro" id="IPR013083">
    <property type="entry name" value="Znf_RING/FYVE/PHD"/>
</dbReference>
<keyword evidence="3" id="KW-0862">Zinc</keyword>
<dbReference type="PANTHER" id="PTHR45798">
    <property type="entry name" value="RING-H2 FINGER PROTEIN ATL61-RELATED-RELATED"/>
    <property type="match status" value="1"/>
</dbReference>
<dbReference type="CDD" id="cd16448">
    <property type="entry name" value="RING-H2"/>
    <property type="match status" value="1"/>
</dbReference>
<evidence type="ECO:0000313" key="8">
    <source>
        <dbReference type="Proteomes" id="UP000799537"/>
    </source>
</evidence>
<dbReference type="InterPro" id="IPR001841">
    <property type="entry name" value="Znf_RING"/>
</dbReference>
<evidence type="ECO:0000256" key="4">
    <source>
        <dbReference type="PROSITE-ProRule" id="PRU00175"/>
    </source>
</evidence>
<dbReference type="Gene3D" id="3.30.40.10">
    <property type="entry name" value="Zinc/RING finger domain, C3HC4 (zinc finger)"/>
    <property type="match status" value="1"/>
</dbReference>
<proteinExistence type="predicted"/>
<sequence>MDRGRNVDGPPTHFRWRGIRLRFPSQTLANGSLIEAPRSNPVAALRTQRHSAGIASDSTSESPTQASRLERLEAPGIFNGTLRTPLLDPNGLPEYPLSSPASSQNTPGHHQDLSTDSRNPLARPISLFDTYQASALRYQETGSTSRPSDRVRPALGPFVGLRPGAIDRDISIPEYSTDPSNLETPRQFGDYALQGNDAEGSAQHAQPGGRLTHLHMDSDPNISHRPKALAHLIADADRERTLVELTAAEQQQLRHDLGPDYPSPEDLENTEHANAMLRTLGRLRALSRFAHDTRDRLTNDTALQQRVSDLFANIMGEAPRRRRPRPRIITLPTCQAEEGSEQCAICWEPTEGMEVSDTACGHSFHTECMNEWREDNANPTCPMCRGALG</sequence>
<reference evidence="7" key="1">
    <citation type="journal article" date="2020" name="Stud. Mycol.">
        <title>101 Dothideomycetes genomes: a test case for predicting lifestyles and emergence of pathogens.</title>
        <authorList>
            <person name="Haridas S."/>
            <person name="Albert R."/>
            <person name="Binder M."/>
            <person name="Bloem J."/>
            <person name="Labutti K."/>
            <person name="Salamov A."/>
            <person name="Andreopoulos B."/>
            <person name="Baker S."/>
            <person name="Barry K."/>
            <person name="Bills G."/>
            <person name="Bluhm B."/>
            <person name="Cannon C."/>
            <person name="Castanera R."/>
            <person name="Culley D."/>
            <person name="Daum C."/>
            <person name="Ezra D."/>
            <person name="Gonzalez J."/>
            <person name="Henrissat B."/>
            <person name="Kuo A."/>
            <person name="Liang C."/>
            <person name="Lipzen A."/>
            <person name="Lutzoni F."/>
            <person name="Magnuson J."/>
            <person name="Mondo S."/>
            <person name="Nolan M."/>
            <person name="Ohm R."/>
            <person name="Pangilinan J."/>
            <person name="Park H.-J."/>
            <person name="Ramirez L."/>
            <person name="Alfaro M."/>
            <person name="Sun H."/>
            <person name="Tritt A."/>
            <person name="Yoshinaga Y."/>
            <person name="Zwiers L.-H."/>
            <person name="Turgeon B."/>
            <person name="Goodwin S."/>
            <person name="Spatafora J."/>
            <person name="Crous P."/>
            <person name="Grigoriev I."/>
        </authorList>
    </citation>
    <scope>NUCLEOTIDE SEQUENCE</scope>
    <source>
        <strain evidence="7">ATCC 36951</strain>
    </source>
</reference>
<dbReference type="SUPFAM" id="SSF57850">
    <property type="entry name" value="RING/U-box"/>
    <property type="match status" value="1"/>
</dbReference>